<comment type="subcellular location">
    <subcellularLocation>
        <location evidence="8">Cell membrane</location>
        <topology evidence="8">Multi-pass membrane protein</topology>
    </subcellularLocation>
</comment>
<keyword evidence="3 8" id="KW-0812">Transmembrane</keyword>
<protein>
    <recommendedName>
        <fullName evidence="8">Putative manganese efflux pump MntP</fullName>
    </recommendedName>
</protein>
<name>A0ABS5EGK0_9PROT</name>
<feature type="signal peptide" evidence="9">
    <location>
        <begin position="1"/>
        <end position="19"/>
    </location>
</feature>
<accession>A0ABS5EGK0</accession>
<sequence>MSPIAITVLAISMSVDAFAAALARGATSDRVRVTEALRSGAVFGAIEAITPVIGWGAGVLAAGFVTAVDHWIAFALLGLVGGRMILEASRRREDEMPAPRSSWGLVATAIGTSLDAMAVGVSLAFIDANIWIIAAAVGLATFVMATCGTLVGRIVGARFGRIAEGVGGVALIALGSAILYEHLLH</sequence>
<evidence type="ECO:0000313" key="10">
    <source>
        <dbReference type="EMBL" id="MBR0649797.1"/>
    </source>
</evidence>
<evidence type="ECO:0000256" key="7">
    <source>
        <dbReference type="ARBA" id="ARBA00023211"/>
    </source>
</evidence>
<feature type="transmembrane region" description="Helical" evidence="8">
    <location>
        <begin position="103"/>
        <end position="126"/>
    </location>
</feature>
<keyword evidence="11" id="KW-1185">Reference proteome</keyword>
<dbReference type="Proteomes" id="UP000698752">
    <property type="component" value="Unassembled WGS sequence"/>
</dbReference>
<keyword evidence="4 8" id="KW-1133">Transmembrane helix</keyword>
<evidence type="ECO:0000256" key="4">
    <source>
        <dbReference type="ARBA" id="ARBA00022989"/>
    </source>
</evidence>
<evidence type="ECO:0000256" key="3">
    <source>
        <dbReference type="ARBA" id="ARBA00022692"/>
    </source>
</evidence>
<dbReference type="InterPro" id="IPR022929">
    <property type="entry name" value="Put_MntP"/>
</dbReference>
<feature type="transmembrane region" description="Helical" evidence="8">
    <location>
        <begin position="49"/>
        <end position="82"/>
    </location>
</feature>
<dbReference type="Pfam" id="PF02659">
    <property type="entry name" value="Mntp"/>
    <property type="match status" value="1"/>
</dbReference>
<evidence type="ECO:0000256" key="2">
    <source>
        <dbReference type="ARBA" id="ARBA00022475"/>
    </source>
</evidence>
<dbReference type="RefSeq" id="WP_211868029.1">
    <property type="nucleotide sequence ID" value="NZ_JAAEDI010000008.1"/>
</dbReference>
<evidence type="ECO:0000256" key="5">
    <source>
        <dbReference type="ARBA" id="ARBA00023065"/>
    </source>
</evidence>
<dbReference type="PANTHER" id="PTHR35529:SF1">
    <property type="entry name" value="MANGANESE EFFLUX PUMP MNTP-RELATED"/>
    <property type="match status" value="1"/>
</dbReference>
<reference evidence="11" key="1">
    <citation type="journal article" date="2021" name="Syst. Appl. Microbiol.">
        <title>Roseomonas hellenica sp. nov., isolated from roots of wild-growing Alkanna tinctoria.</title>
        <authorList>
            <person name="Rat A."/>
            <person name="Naranjo H.D."/>
            <person name="Lebbe L."/>
            <person name="Cnockaert M."/>
            <person name="Krigas N."/>
            <person name="Grigoriadou K."/>
            <person name="Maloupa E."/>
            <person name="Willems A."/>
        </authorList>
    </citation>
    <scope>NUCLEOTIDE SEQUENCE [LARGE SCALE GENOMIC DNA]</scope>
    <source>
        <strain evidence="11">LMG 31159</strain>
    </source>
</reference>
<comment type="function">
    <text evidence="8">Probably functions as a manganese efflux pump.</text>
</comment>
<keyword evidence="6 8" id="KW-0472">Membrane</keyword>
<dbReference type="PANTHER" id="PTHR35529">
    <property type="entry name" value="MANGANESE EFFLUX PUMP MNTP-RELATED"/>
    <property type="match status" value="1"/>
</dbReference>
<feature type="transmembrane region" description="Helical" evidence="8">
    <location>
        <begin position="132"/>
        <end position="155"/>
    </location>
</feature>
<evidence type="ECO:0000256" key="6">
    <source>
        <dbReference type="ARBA" id="ARBA00023136"/>
    </source>
</evidence>
<evidence type="ECO:0000256" key="9">
    <source>
        <dbReference type="SAM" id="SignalP"/>
    </source>
</evidence>
<dbReference type="HAMAP" id="MF_01521">
    <property type="entry name" value="MntP_pump"/>
    <property type="match status" value="1"/>
</dbReference>
<gene>
    <name evidence="8" type="primary">mntP</name>
    <name evidence="10" type="ORF">GXW78_08990</name>
</gene>
<keyword evidence="5 8" id="KW-0406">Ion transport</keyword>
<keyword evidence="7 8" id="KW-0464">Manganese</keyword>
<organism evidence="10 11">
    <name type="scientific">Neoroseomonas terrae</name>
    <dbReference type="NCBI Taxonomy" id="424799"/>
    <lineage>
        <taxon>Bacteria</taxon>
        <taxon>Pseudomonadati</taxon>
        <taxon>Pseudomonadota</taxon>
        <taxon>Alphaproteobacteria</taxon>
        <taxon>Acetobacterales</taxon>
        <taxon>Acetobacteraceae</taxon>
        <taxon>Neoroseomonas</taxon>
    </lineage>
</organism>
<keyword evidence="9" id="KW-0732">Signal</keyword>
<proteinExistence type="inferred from homology"/>
<evidence type="ECO:0000313" key="11">
    <source>
        <dbReference type="Proteomes" id="UP000698752"/>
    </source>
</evidence>
<keyword evidence="1 8" id="KW-0813">Transport</keyword>
<comment type="similarity">
    <text evidence="8">Belongs to the MntP (TC 9.B.29) family.</text>
</comment>
<comment type="caution">
    <text evidence="10">The sequence shown here is derived from an EMBL/GenBank/DDBJ whole genome shotgun (WGS) entry which is preliminary data.</text>
</comment>
<feature type="transmembrane region" description="Helical" evidence="8">
    <location>
        <begin position="162"/>
        <end position="180"/>
    </location>
</feature>
<comment type="caution">
    <text evidence="8">Lacks conserved residue(s) required for the propagation of feature annotation.</text>
</comment>
<evidence type="ECO:0000256" key="1">
    <source>
        <dbReference type="ARBA" id="ARBA00022448"/>
    </source>
</evidence>
<dbReference type="EMBL" id="JAAEDI010000008">
    <property type="protein sequence ID" value="MBR0649797.1"/>
    <property type="molecule type" value="Genomic_DNA"/>
</dbReference>
<evidence type="ECO:0000256" key="8">
    <source>
        <dbReference type="HAMAP-Rule" id="MF_01521"/>
    </source>
</evidence>
<keyword evidence="2 8" id="KW-1003">Cell membrane</keyword>
<feature type="chain" id="PRO_5047487530" description="Putative manganese efflux pump MntP" evidence="9">
    <location>
        <begin position="20"/>
        <end position="185"/>
    </location>
</feature>
<dbReference type="InterPro" id="IPR003810">
    <property type="entry name" value="Mntp/YtaF"/>
</dbReference>